<comment type="caution">
    <text evidence="2">The sequence shown here is derived from an EMBL/GenBank/DDBJ whole genome shotgun (WGS) entry which is preliminary data.</text>
</comment>
<evidence type="ECO:0000256" key="1">
    <source>
        <dbReference type="SAM" id="MobiDB-lite"/>
    </source>
</evidence>
<sequence length="219" mass="24088">MKASSSTQPANLNSTPCMKAPITMTSSTHSVETNAPQPMASPSEACAQSSPLNKSRPSRHARCRSTKQSQTYYLPTILLLTIRQIAAEDGSFTGQWNGEWTANSNSNNMYDDDAVGDENRVYSMWKDDDYLSPKMSTDTFILYATAAILSTLTILFCLCHPEILTVICLKLKNCCCSYRRRGGGENIKNAVVGSSGSDDYVGGIQMERRQDGESERELV</sequence>
<protein>
    <submittedName>
        <fullName evidence="2">Uncharacterized protein</fullName>
    </submittedName>
</protein>
<dbReference type="EMBL" id="JALLPJ020000227">
    <property type="protein sequence ID" value="KAL3798211.1"/>
    <property type="molecule type" value="Genomic_DNA"/>
</dbReference>
<feature type="compositionally biased region" description="Polar residues" evidence="1">
    <location>
        <begin position="46"/>
        <end position="55"/>
    </location>
</feature>
<feature type="compositionally biased region" description="Polar residues" evidence="1">
    <location>
        <begin position="23"/>
        <end position="36"/>
    </location>
</feature>
<accession>A0ABD3QEQ1</accession>
<feature type="region of interest" description="Disordered" evidence="1">
    <location>
        <begin position="1"/>
        <end position="66"/>
    </location>
</feature>
<feature type="compositionally biased region" description="Basic residues" evidence="1">
    <location>
        <begin position="56"/>
        <end position="65"/>
    </location>
</feature>
<keyword evidence="3" id="KW-1185">Reference proteome</keyword>
<name>A0ABD3QEQ1_9STRA</name>
<gene>
    <name evidence="2" type="ORF">ACHAWO_003416</name>
</gene>
<proteinExistence type="predicted"/>
<dbReference type="Proteomes" id="UP001530400">
    <property type="component" value="Unassembled WGS sequence"/>
</dbReference>
<evidence type="ECO:0000313" key="3">
    <source>
        <dbReference type="Proteomes" id="UP001530400"/>
    </source>
</evidence>
<organism evidence="2 3">
    <name type="scientific">Cyclotella atomus</name>
    <dbReference type="NCBI Taxonomy" id="382360"/>
    <lineage>
        <taxon>Eukaryota</taxon>
        <taxon>Sar</taxon>
        <taxon>Stramenopiles</taxon>
        <taxon>Ochrophyta</taxon>
        <taxon>Bacillariophyta</taxon>
        <taxon>Coscinodiscophyceae</taxon>
        <taxon>Thalassiosirophycidae</taxon>
        <taxon>Stephanodiscales</taxon>
        <taxon>Stephanodiscaceae</taxon>
        <taxon>Cyclotella</taxon>
    </lineage>
</organism>
<evidence type="ECO:0000313" key="2">
    <source>
        <dbReference type="EMBL" id="KAL3798211.1"/>
    </source>
</evidence>
<feature type="compositionally biased region" description="Polar residues" evidence="1">
    <location>
        <begin position="1"/>
        <end position="16"/>
    </location>
</feature>
<dbReference type="AlphaFoldDB" id="A0ABD3QEQ1"/>
<reference evidence="2 3" key="1">
    <citation type="submission" date="2024-10" db="EMBL/GenBank/DDBJ databases">
        <title>Updated reference genomes for cyclostephanoid diatoms.</title>
        <authorList>
            <person name="Roberts W.R."/>
            <person name="Alverson A.J."/>
        </authorList>
    </citation>
    <scope>NUCLEOTIDE SEQUENCE [LARGE SCALE GENOMIC DNA]</scope>
    <source>
        <strain evidence="2 3">AJA010-31</strain>
    </source>
</reference>